<dbReference type="PROSITE" id="PS50164">
    <property type="entry name" value="GIY_YIG"/>
    <property type="match status" value="1"/>
</dbReference>
<name>A0A9K3CXM8_9EUKA</name>
<proteinExistence type="predicted"/>
<keyword evidence="1" id="KW-0862">Zinc</keyword>
<feature type="domain" description="CCHC-type" evidence="2">
    <location>
        <begin position="108"/>
        <end position="124"/>
    </location>
</feature>
<evidence type="ECO:0008006" key="6">
    <source>
        <dbReference type="Google" id="ProtNLM"/>
    </source>
</evidence>
<evidence type="ECO:0000259" key="3">
    <source>
        <dbReference type="PROSITE" id="PS50164"/>
    </source>
</evidence>
<dbReference type="Pfam" id="PF01541">
    <property type="entry name" value="GIY-YIG"/>
    <property type="match status" value="1"/>
</dbReference>
<feature type="domain" description="GIY-YIG" evidence="3">
    <location>
        <begin position="4"/>
        <end position="108"/>
    </location>
</feature>
<dbReference type="OrthoDB" id="3863715at2759"/>
<gene>
    <name evidence="4" type="ORF">KIPB_005600</name>
</gene>
<protein>
    <recommendedName>
        <fullName evidence="6">GIY-YIG domain-containing protein</fullName>
    </recommendedName>
</protein>
<evidence type="ECO:0000256" key="1">
    <source>
        <dbReference type="PROSITE-ProRule" id="PRU00047"/>
    </source>
</evidence>
<dbReference type="EMBL" id="BDIP01001329">
    <property type="protein sequence ID" value="GIQ84156.1"/>
    <property type="molecule type" value="Genomic_DNA"/>
</dbReference>
<dbReference type="PROSITE" id="PS50158">
    <property type="entry name" value="ZF_CCHC"/>
    <property type="match status" value="1"/>
</dbReference>
<dbReference type="AlphaFoldDB" id="A0A9K3CXM8"/>
<dbReference type="Proteomes" id="UP000265618">
    <property type="component" value="Unassembled WGS sequence"/>
</dbReference>
<accession>A0A9K3CXM8</accession>
<comment type="caution">
    <text evidence="4">The sequence shown here is derived from an EMBL/GenBank/DDBJ whole genome shotgun (WGS) entry which is preliminary data.</text>
</comment>
<dbReference type="SMART" id="SM00343">
    <property type="entry name" value="ZnF_C2HC"/>
    <property type="match status" value="1"/>
</dbReference>
<evidence type="ECO:0000313" key="4">
    <source>
        <dbReference type="EMBL" id="GIQ84156.1"/>
    </source>
</evidence>
<keyword evidence="1" id="KW-0863">Zinc-finger</keyword>
<dbReference type="Gene3D" id="4.10.60.10">
    <property type="entry name" value="Zinc finger, CCHC-type"/>
    <property type="match status" value="1"/>
</dbReference>
<organism evidence="4 5">
    <name type="scientific">Kipferlia bialata</name>
    <dbReference type="NCBI Taxonomy" id="797122"/>
    <lineage>
        <taxon>Eukaryota</taxon>
        <taxon>Metamonada</taxon>
        <taxon>Carpediemonas-like organisms</taxon>
        <taxon>Kipferlia</taxon>
    </lineage>
</organism>
<dbReference type="InterPro" id="IPR001878">
    <property type="entry name" value="Znf_CCHC"/>
</dbReference>
<evidence type="ECO:0000313" key="5">
    <source>
        <dbReference type="Proteomes" id="UP000265618"/>
    </source>
</evidence>
<dbReference type="InterPro" id="IPR036875">
    <property type="entry name" value="Znf_CCHC_sf"/>
</dbReference>
<reference evidence="4 5" key="1">
    <citation type="journal article" date="2018" name="PLoS ONE">
        <title>The draft genome of Kipferlia bialata reveals reductive genome evolution in fornicate parasites.</title>
        <authorList>
            <person name="Tanifuji G."/>
            <person name="Takabayashi S."/>
            <person name="Kume K."/>
            <person name="Takagi M."/>
            <person name="Nakayama T."/>
            <person name="Kamikawa R."/>
            <person name="Inagaki Y."/>
            <person name="Hashimoto T."/>
        </authorList>
    </citation>
    <scope>NUCLEOTIDE SEQUENCE [LARGE SCALE GENOMIC DNA]</scope>
    <source>
        <strain evidence="4">NY0173</strain>
    </source>
</reference>
<keyword evidence="1" id="KW-0479">Metal-binding</keyword>
<dbReference type="SUPFAM" id="SSF57756">
    <property type="entry name" value="Retrovirus zinc finger-like domains"/>
    <property type="match status" value="1"/>
</dbReference>
<dbReference type="SUPFAM" id="SSF82771">
    <property type="entry name" value="GIY-YIG endonuclease"/>
    <property type="match status" value="1"/>
</dbReference>
<dbReference type="GO" id="GO:0003676">
    <property type="term" value="F:nucleic acid binding"/>
    <property type="evidence" value="ECO:0007669"/>
    <property type="project" value="InterPro"/>
</dbReference>
<evidence type="ECO:0000259" key="2">
    <source>
        <dbReference type="PROSITE" id="PS50158"/>
    </source>
</evidence>
<dbReference type="GO" id="GO:0008270">
    <property type="term" value="F:zinc ion binding"/>
    <property type="evidence" value="ECO:0007669"/>
    <property type="project" value="UniProtKB-KW"/>
</dbReference>
<dbReference type="InterPro" id="IPR035901">
    <property type="entry name" value="GIY-YIG_endonuc_sf"/>
</dbReference>
<keyword evidence="5" id="KW-1185">Reference proteome</keyword>
<dbReference type="Gene3D" id="3.40.1440.10">
    <property type="entry name" value="GIY-YIG endonuclease"/>
    <property type="match status" value="1"/>
</dbReference>
<sequence length="159" mass="18128">MPENYFYVYVLRLAHGKYYVGKTTNVKRRLVEHRTNKGAAFTREHRVLGTVPYRIHLCSNVFAENMYTIKYMSQFGIDNVRGGMWTRDTLTLHEREHIVREIATATDRCYLCLGTGHMAAQCPKGKDSSTPYKTVESGCRRCLCLSLISPIVKGVGETT</sequence>
<dbReference type="InterPro" id="IPR000305">
    <property type="entry name" value="GIY-YIG_endonuc"/>
</dbReference>